<evidence type="ECO:0000256" key="4">
    <source>
        <dbReference type="ARBA" id="ARBA00022984"/>
    </source>
</evidence>
<keyword evidence="7" id="KW-0547">Nucleotide-binding</keyword>
<proteinExistence type="inferred from homology"/>
<dbReference type="SUPFAM" id="SSF63418">
    <property type="entry name" value="MurE/MurF N-terminal domain"/>
    <property type="match status" value="1"/>
</dbReference>
<gene>
    <name evidence="7 13" type="primary">murE</name>
    <name evidence="13" type="ORF">NCTC10327_01385</name>
</gene>
<dbReference type="Gene3D" id="3.90.190.20">
    <property type="entry name" value="Mur ligase, C-terminal domain"/>
    <property type="match status" value="1"/>
</dbReference>
<protein>
    <recommendedName>
        <fullName evidence="7">UDP-N-acetylmuramyl-tripeptide synthetase</fullName>
        <ecNumber evidence="7">6.3.2.-</ecNumber>
    </recommendedName>
    <alternativeName>
        <fullName evidence="7">UDP-MurNAc-tripeptide synthetase</fullName>
    </alternativeName>
</protein>
<keyword evidence="7" id="KW-0067">ATP-binding</keyword>
<dbReference type="GO" id="GO:0000287">
    <property type="term" value="F:magnesium ion binding"/>
    <property type="evidence" value="ECO:0007669"/>
    <property type="project" value="UniProtKB-UniRule"/>
</dbReference>
<dbReference type="GO" id="GO:0051301">
    <property type="term" value="P:cell division"/>
    <property type="evidence" value="ECO:0007669"/>
    <property type="project" value="UniProtKB-KW"/>
</dbReference>
<dbReference type="GO" id="GO:0016881">
    <property type="term" value="F:acid-amino acid ligase activity"/>
    <property type="evidence" value="ECO:0007669"/>
    <property type="project" value="UniProtKB-UniRule"/>
</dbReference>
<dbReference type="InterPro" id="IPR013221">
    <property type="entry name" value="Mur_ligase_cen"/>
</dbReference>
<dbReference type="GO" id="GO:0009252">
    <property type="term" value="P:peptidoglycan biosynthetic process"/>
    <property type="evidence" value="ECO:0007669"/>
    <property type="project" value="UniProtKB-UniRule"/>
</dbReference>
<evidence type="ECO:0000256" key="1">
    <source>
        <dbReference type="ARBA" id="ARBA00005898"/>
    </source>
</evidence>
<organism evidence="13 14">
    <name type="scientific">Actinobaculum suis</name>
    <dbReference type="NCBI Taxonomy" id="1657"/>
    <lineage>
        <taxon>Bacteria</taxon>
        <taxon>Bacillati</taxon>
        <taxon>Actinomycetota</taxon>
        <taxon>Actinomycetes</taxon>
        <taxon>Actinomycetales</taxon>
        <taxon>Actinomycetaceae</taxon>
        <taxon>Actinobaculum</taxon>
    </lineage>
</organism>
<dbReference type="GO" id="GO:0005737">
    <property type="term" value="C:cytoplasm"/>
    <property type="evidence" value="ECO:0007669"/>
    <property type="project" value="UniProtKB-SubCell"/>
</dbReference>
<comment type="PTM">
    <text evidence="7">Carboxylation is probably crucial for Mg(2+) binding and, consequently, for the gamma-phosphate positioning of ATP.</text>
</comment>
<feature type="binding site" evidence="7">
    <location>
        <position position="240"/>
    </location>
    <ligand>
        <name>UDP-N-acetyl-alpha-D-muramoyl-L-alanyl-D-glutamate</name>
        <dbReference type="ChEBI" id="CHEBI:83900"/>
    </ligand>
</feature>
<dbReference type="GO" id="GO:0005524">
    <property type="term" value="F:ATP binding"/>
    <property type="evidence" value="ECO:0007669"/>
    <property type="project" value="UniProtKB-UniRule"/>
</dbReference>
<feature type="domain" description="Mur ligase N-terminal catalytic" evidence="10">
    <location>
        <begin position="28"/>
        <end position="76"/>
    </location>
</feature>
<dbReference type="GO" id="GO:0008360">
    <property type="term" value="P:regulation of cell shape"/>
    <property type="evidence" value="ECO:0007669"/>
    <property type="project" value="UniProtKB-KW"/>
</dbReference>
<evidence type="ECO:0000256" key="7">
    <source>
        <dbReference type="HAMAP-Rule" id="MF_00208"/>
    </source>
</evidence>
<evidence type="ECO:0000256" key="5">
    <source>
        <dbReference type="ARBA" id="ARBA00023306"/>
    </source>
</evidence>
<evidence type="ECO:0000256" key="3">
    <source>
        <dbReference type="ARBA" id="ARBA00022960"/>
    </source>
</evidence>
<evidence type="ECO:0000259" key="11">
    <source>
        <dbReference type="Pfam" id="PF02875"/>
    </source>
</evidence>
<comment type="function">
    <text evidence="7">Catalyzes the addition of an amino acid to the nucleotide precursor UDP-N-acetylmuramoyl-L-alanyl-D-glutamate (UMAG) in the biosynthesis of bacterial cell-wall peptidoglycan.</text>
</comment>
<keyword evidence="5 7" id="KW-0131">Cell cycle</keyword>
<evidence type="ECO:0000259" key="10">
    <source>
        <dbReference type="Pfam" id="PF01225"/>
    </source>
</evidence>
<dbReference type="RefSeq" id="WP_244924547.1">
    <property type="nucleotide sequence ID" value="NZ_UYIO01000001.1"/>
</dbReference>
<comment type="cofactor">
    <cofactor evidence="7">
        <name>Mg(2+)</name>
        <dbReference type="ChEBI" id="CHEBI:18420"/>
    </cofactor>
</comment>
<comment type="caution">
    <text evidence="13">The sequence shown here is derived from an EMBL/GenBank/DDBJ whole genome shotgun (WGS) entry which is preliminary data.</text>
</comment>
<feature type="domain" description="Mur ligase central" evidence="12">
    <location>
        <begin position="163"/>
        <end position="368"/>
    </location>
</feature>
<dbReference type="Pfam" id="PF08245">
    <property type="entry name" value="Mur_ligase_M"/>
    <property type="match status" value="1"/>
</dbReference>
<feature type="binding site" evidence="7">
    <location>
        <position position="242"/>
    </location>
    <ligand>
        <name>UDP-N-acetyl-alpha-D-muramoyl-L-alanyl-D-glutamate</name>
        <dbReference type="ChEBI" id="CHEBI:83900"/>
    </ligand>
</feature>
<keyword evidence="7" id="KW-0460">Magnesium</keyword>
<feature type="binding site" evidence="7">
    <location>
        <position position="234"/>
    </location>
    <ligand>
        <name>UDP-N-acetyl-alpha-D-muramoyl-L-alanyl-D-glutamate</name>
        <dbReference type="ChEBI" id="CHEBI:83900"/>
    </ligand>
</feature>
<keyword evidence="4 7" id="KW-0573">Peptidoglycan synthesis</keyword>
<feature type="modified residue" description="N6-carboxylysine" evidence="7">
    <location>
        <position position="274"/>
    </location>
</feature>
<dbReference type="InterPro" id="IPR036565">
    <property type="entry name" value="Mur-like_cat_sf"/>
</dbReference>
<dbReference type="NCBIfam" id="TIGR01085">
    <property type="entry name" value="murE"/>
    <property type="match status" value="1"/>
</dbReference>
<dbReference type="Pfam" id="PF01225">
    <property type="entry name" value="Mur_ligase"/>
    <property type="match status" value="1"/>
</dbReference>
<evidence type="ECO:0000313" key="14">
    <source>
        <dbReference type="Proteomes" id="UP000269974"/>
    </source>
</evidence>
<feature type="domain" description="Mur ligase C-terminal" evidence="11">
    <location>
        <begin position="389"/>
        <end position="514"/>
    </location>
</feature>
<dbReference type="AlphaFoldDB" id="A0A7Z8Y9K0"/>
<comment type="subcellular location">
    <subcellularLocation>
        <location evidence="7 8">Cytoplasm</location>
    </subcellularLocation>
</comment>
<name>A0A7Z8Y9K0_9ACTO</name>
<comment type="pathway">
    <text evidence="7 8">Cell wall biogenesis; peptidoglycan biosynthesis.</text>
</comment>
<dbReference type="InterPro" id="IPR000713">
    <property type="entry name" value="Mur_ligase_N"/>
</dbReference>
<dbReference type="InterPro" id="IPR036615">
    <property type="entry name" value="Mur_ligase_C_dom_sf"/>
</dbReference>
<reference evidence="13 14" key="1">
    <citation type="submission" date="2018-11" db="EMBL/GenBank/DDBJ databases">
        <authorList>
            <consortium name="Pathogen Informatics"/>
        </authorList>
    </citation>
    <scope>NUCLEOTIDE SEQUENCE [LARGE SCALE GENOMIC DNA]</scope>
    <source>
        <strain evidence="13 14">NCTC10327</strain>
    </source>
</reference>
<dbReference type="EC" id="6.3.2.-" evidence="7"/>
<dbReference type="InterPro" id="IPR005761">
    <property type="entry name" value="UDP-N-AcMur-Glu-dNH2Pim_ligase"/>
</dbReference>
<feature type="binding site" evidence="7">
    <location>
        <begin position="165"/>
        <end position="171"/>
    </location>
    <ligand>
        <name>ATP</name>
        <dbReference type="ChEBI" id="CHEBI:30616"/>
    </ligand>
</feature>
<feature type="compositionally biased region" description="Low complexity" evidence="9">
    <location>
        <begin position="548"/>
        <end position="566"/>
    </location>
</feature>
<evidence type="ECO:0000256" key="6">
    <source>
        <dbReference type="ARBA" id="ARBA00023316"/>
    </source>
</evidence>
<evidence type="ECO:0000313" key="13">
    <source>
        <dbReference type="EMBL" id="VDG76748.1"/>
    </source>
</evidence>
<dbReference type="SUPFAM" id="SSF53244">
    <property type="entry name" value="MurD-like peptide ligases, peptide-binding domain"/>
    <property type="match status" value="1"/>
</dbReference>
<evidence type="ECO:0000256" key="2">
    <source>
        <dbReference type="ARBA" id="ARBA00022618"/>
    </source>
</evidence>
<dbReference type="HAMAP" id="MF_00208">
    <property type="entry name" value="MurE"/>
    <property type="match status" value="1"/>
</dbReference>
<dbReference type="Pfam" id="PF02875">
    <property type="entry name" value="Mur_ligase_C"/>
    <property type="match status" value="1"/>
</dbReference>
<dbReference type="PANTHER" id="PTHR23135:SF4">
    <property type="entry name" value="UDP-N-ACETYLMURAMOYL-L-ALANYL-D-GLUTAMATE--2,6-DIAMINOPIMELATE LIGASE MURE HOMOLOG, CHLOROPLASTIC"/>
    <property type="match status" value="1"/>
</dbReference>
<comment type="similarity">
    <text evidence="1 7">Belongs to the MurCDEF family. MurE subfamily.</text>
</comment>
<dbReference type="PANTHER" id="PTHR23135">
    <property type="entry name" value="MUR LIGASE FAMILY MEMBER"/>
    <property type="match status" value="1"/>
</dbReference>
<feature type="binding site" evidence="7">
    <location>
        <begin position="207"/>
        <end position="208"/>
    </location>
    <ligand>
        <name>UDP-N-acetyl-alpha-D-muramoyl-L-alanyl-D-glutamate</name>
        <dbReference type="ChEBI" id="CHEBI:83900"/>
    </ligand>
</feature>
<keyword evidence="2 7" id="KW-0132">Cell division</keyword>
<dbReference type="InterPro" id="IPR035911">
    <property type="entry name" value="MurE/MurF_N"/>
</dbReference>
<keyword evidence="6 7" id="KW-0961">Cell wall biogenesis/degradation</keyword>
<evidence type="ECO:0000256" key="9">
    <source>
        <dbReference type="SAM" id="MobiDB-lite"/>
    </source>
</evidence>
<keyword evidence="7 13" id="KW-0436">Ligase</keyword>
<feature type="binding site" evidence="7">
    <location>
        <position position="35"/>
    </location>
    <ligand>
        <name>UDP-N-acetyl-alpha-D-muramoyl-L-alanyl-D-glutamate</name>
        <dbReference type="ChEBI" id="CHEBI:83900"/>
    </ligand>
</feature>
<dbReference type="Gene3D" id="3.40.1390.10">
    <property type="entry name" value="MurE/MurF, N-terminal domain"/>
    <property type="match status" value="1"/>
</dbReference>
<sequence length="581" mass="60470">MVQEPQRAQAMPLGELTETAPRGANPLVTGVTANSRLAGPGDLFAALPGTKVHGATFAPAAVAQGAVAIYTDAAGAEIIAGSGIGAGFSAVFVNTAAGAGAGSDAGVSYGSKNRARVSGTSAQVPENSTPVPVVVAQSPQTHLGELAAKLYGYPAHSFLSCGVTGTNGKTTTAYILDFLLRQAEKKPALIGTVEVRVGGETVPAHLTTPMPDELQKLLATHRQWGGDALVMEVSSHALAQGRTDPICFDVAGFTNLSQDHLDFHQTMESYYQAKRTFFTPQRARRAVIRSGSEWGKRLLREAEIPATQLILPGEESVPGFPTWEVTRVQPGHRTQIALRSPAGEEHVFSTSLPGSFNVENVALAVAMAAEAGVDIRPVLAGGVDPVVPGRMEIISQQPRVVVDFAHNTAALENAMAALRDTVSGKFIVLTGSAGERDADKRPAMGRAVAAAADLVYITDDDPHEEDPAQIRADLLRGTAAGPARVIEIPDRREAIHAAICGADAADTVLLAGRGHETHQPVRGGEVELDDRVEARRALTLRENRAARQEAGAAGAEGAARQEAGATGAEGAGTVGHKGDFA</sequence>
<feature type="region of interest" description="Disordered" evidence="9">
    <location>
        <begin position="1"/>
        <end position="24"/>
    </location>
</feature>
<evidence type="ECO:0000256" key="8">
    <source>
        <dbReference type="RuleBase" id="RU004135"/>
    </source>
</evidence>
<dbReference type="InterPro" id="IPR004101">
    <property type="entry name" value="Mur_ligase_C"/>
</dbReference>
<keyword evidence="3 7" id="KW-0133">Cell shape</keyword>
<dbReference type="Gene3D" id="3.40.1190.10">
    <property type="entry name" value="Mur-like, catalytic domain"/>
    <property type="match status" value="1"/>
</dbReference>
<keyword evidence="7" id="KW-0963">Cytoplasm</keyword>
<accession>A0A7Z8Y9K0</accession>
<feature type="region of interest" description="Disordered" evidence="9">
    <location>
        <begin position="543"/>
        <end position="581"/>
    </location>
</feature>
<dbReference type="UniPathway" id="UPA00219"/>
<dbReference type="SUPFAM" id="SSF53623">
    <property type="entry name" value="MurD-like peptide ligases, catalytic domain"/>
    <property type="match status" value="1"/>
</dbReference>
<comment type="caution">
    <text evidence="7">Lacks conserved residue(s) required for the propagation of feature annotation.</text>
</comment>
<dbReference type="Proteomes" id="UP000269974">
    <property type="component" value="Unassembled WGS sequence"/>
</dbReference>
<dbReference type="GO" id="GO:0071555">
    <property type="term" value="P:cell wall organization"/>
    <property type="evidence" value="ECO:0007669"/>
    <property type="project" value="UniProtKB-KW"/>
</dbReference>
<evidence type="ECO:0000259" key="12">
    <source>
        <dbReference type="Pfam" id="PF08245"/>
    </source>
</evidence>
<dbReference type="EMBL" id="UYIO01000001">
    <property type="protein sequence ID" value="VDG76748.1"/>
    <property type="molecule type" value="Genomic_DNA"/>
</dbReference>